<protein>
    <recommendedName>
        <fullName evidence="8">FAD/NAD(P)-binding domain-containing protein</fullName>
    </recommendedName>
</protein>
<dbReference type="InterPro" id="IPR036188">
    <property type="entry name" value="FAD/NAD-bd_sf"/>
</dbReference>
<dbReference type="SUPFAM" id="SSF51905">
    <property type="entry name" value="FAD/NAD(P)-binding domain"/>
    <property type="match status" value="2"/>
</dbReference>
<dbReference type="GO" id="GO:0050660">
    <property type="term" value="F:flavin adenine dinucleotide binding"/>
    <property type="evidence" value="ECO:0007669"/>
    <property type="project" value="InterPro"/>
</dbReference>
<dbReference type="Pfam" id="PF00743">
    <property type="entry name" value="FMO-like"/>
    <property type="match status" value="1"/>
</dbReference>
<dbReference type="GO" id="GO:0004499">
    <property type="term" value="F:N,N-dimethylaniline monooxygenase activity"/>
    <property type="evidence" value="ECO:0007669"/>
    <property type="project" value="InterPro"/>
</dbReference>
<dbReference type="EMBL" id="KI912113">
    <property type="protein sequence ID" value="ETS80672.1"/>
    <property type="molecule type" value="Genomic_DNA"/>
</dbReference>
<evidence type="ECO:0000313" key="7">
    <source>
        <dbReference type="Proteomes" id="UP000030651"/>
    </source>
</evidence>
<dbReference type="OMA" id="CTGHHFL"/>
<comment type="similarity">
    <text evidence="1">Belongs to the FMO family.</text>
</comment>
<dbReference type="Gene3D" id="3.50.50.60">
    <property type="entry name" value="FAD/NAD(P)-binding domain"/>
    <property type="match status" value="2"/>
</dbReference>
<dbReference type="HOGENOM" id="CLU_006909_5_0_1"/>
<evidence type="ECO:0000256" key="3">
    <source>
        <dbReference type="ARBA" id="ARBA00022827"/>
    </source>
</evidence>
<keyword evidence="2" id="KW-0285">Flavoprotein</keyword>
<dbReference type="InterPro" id="IPR020946">
    <property type="entry name" value="Flavin_mOase-like"/>
</dbReference>
<evidence type="ECO:0000256" key="5">
    <source>
        <dbReference type="SAM" id="MobiDB-lite"/>
    </source>
</evidence>
<evidence type="ECO:0000313" key="6">
    <source>
        <dbReference type="EMBL" id="ETS80672.1"/>
    </source>
</evidence>
<proteinExistence type="inferred from homology"/>
<dbReference type="OrthoDB" id="66881at2759"/>
<dbReference type="GeneID" id="19273214"/>
<dbReference type="PANTHER" id="PTHR23023">
    <property type="entry name" value="DIMETHYLANILINE MONOOXYGENASE"/>
    <property type="match status" value="1"/>
</dbReference>
<feature type="region of interest" description="Disordered" evidence="5">
    <location>
        <begin position="544"/>
        <end position="569"/>
    </location>
</feature>
<gene>
    <name evidence="6" type="ORF">PFICI_08201</name>
</gene>
<sequence length="569" mass="62191">MGSVDAGTHGAFDVKSVAVIGAGPCGLAAAKYLKWQPPSSSSSSRAASGSYFDKITVFEQQPRVGGVWLYSATPPSPSPIPQTSAHAPPDPPVYNGEKGDAASAPIFPSPMYDRLNTNIPHTLMQYSDFPFTDEQGQTAEQGGDLRIFPERQVVLRYLDEYTDQAQIRPLIRFSTSVLKVRLRKTAVQDSGAGEAAAVAARQQKDQWDITSRNLLTGHEQTETYDAVVVAGGHYNTTYVPDVEGIAAFDQEHRGVISHAKTFRSPGAFADKKVMVVGNSASGLDIAAQINAVSRGPVLVSVQTPTSDEARRHAGFDEVAEIARFLPGPRRAVLLKDGREVEDLDAILFCTGYLFTFPFFEGKDGFLGASTAEATESDNHSNNKSSDPPPPPLITDGRRVHGLWKHFLHIRHPTLAFPGLPIKVIPFPLSESQAAVFARAWANALALPPASEMRDWERREEAERSPHKYHVFPALGDARYINGIHDWLRQEQQQGGGCQGKEPPYWSPEMFWQRGVYAQARIKFEQDGRKATTLAELGFVYEPEKEEDGSSQVAVQPEAVNTEPGLDIAG</sequence>
<name>W3X5I9_PESFW</name>
<dbReference type="eggNOG" id="KOG1399">
    <property type="taxonomic scope" value="Eukaryota"/>
</dbReference>
<dbReference type="InParanoid" id="W3X5I9"/>
<organism evidence="6 7">
    <name type="scientific">Pestalotiopsis fici (strain W106-1 / CGMCC3.15140)</name>
    <dbReference type="NCBI Taxonomy" id="1229662"/>
    <lineage>
        <taxon>Eukaryota</taxon>
        <taxon>Fungi</taxon>
        <taxon>Dikarya</taxon>
        <taxon>Ascomycota</taxon>
        <taxon>Pezizomycotina</taxon>
        <taxon>Sordariomycetes</taxon>
        <taxon>Xylariomycetidae</taxon>
        <taxon>Amphisphaeriales</taxon>
        <taxon>Sporocadaceae</taxon>
        <taxon>Pestalotiopsis</taxon>
    </lineage>
</organism>
<dbReference type="Proteomes" id="UP000030651">
    <property type="component" value="Unassembled WGS sequence"/>
</dbReference>
<keyword evidence="4" id="KW-0560">Oxidoreductase</keyword>
<dbReference type="KEGG" id="pfy:PFICI_08201"/>
<reference evidence="7" key="1">
    <citation type="journal article" date="2015" name="BMC Genomics">
        <title>Genomic and transcriptomic analysis of the endophytic fungus Pestalotiopsis fici reveals its lifestyle and high potential for synthesis of natural products.</title>
        <authorList>
            <person name="Wang X."/>
            <person name="Zhang X."/>
            <person name="Liu L."/>
            <person name="Xiang M."/>
            <person name="Wang W."/>
            <person name="Sun X."/>
            <person name="Che Y."/>
            <person name="Guo L."/>
            <person name="Liu G."/>
            <person name="Guo L."/>
            <person name="Wang C."/>
            <person name="Yin W.B."/>
            <person name="Stadler M."/>
            <person name="Zhang X."/>
            <person name="Liu X."/>
        </authorList>
    </citation>
    <scope>NUCLEOTIDE SEQUENCE [LARGE SCALE GENOMIC DNA]</scope>
    <source>
        <strain evidence="7">W106-1 / CGMCC3.15140</strain>
    </source>
</reference>
<dbReference type="GO" id="GO:0050661">
    <property type="term" value="F:NADP binding"/>
    <property type="evidence" value="ECO:0007669"/>
    <property type="project" value="InterPro"/>
</dbReference>
<dbReference type="FunCoup" id="W3X5I9">
    <property type="interactions" value="644"/>
</dbReference>
<feature type="region of interest" description="Disordered" evidence="5">
    <location>
        <begin position="372"/>
        <end position="394"/>
    </location>
</feature>
<dbReference type="InterPro" id="IPR050346">
    <property type="entry name" value="FMO-like"/>
</dbReference>
<evidence type="ECO:0000256" key="1">
    <source>
        <dbReference type="ARBA" id="ARBA00009183"/>
    </source>
</evidence>
<keyword evidence="3" id="KW-0274">FAD</keyword>
<evidence type="ECO:0008006" key="8">
    <source>
        <dbReference type="Google" id="ProtNLM"/>
    </source>
</evidence>
<dbReference type="AlphaFoldDB" id="W3X5I9"/>
<dbReference type="RefSeq" id="XP_007834973.1">
    <property type="nucleotide sequence ID" value="XM_007836782.1"/>
</dbReference>
<evidence type="ECO:0000256" key="2">
    <source>
        <dbReference type="ARBA" id="ARBA00022630"/>
    </source>
</evidence>
<keyword evidence="7" id="KW-1185">Reference proteome</keyword>
<accession>W3X5I9</accession>
<evidence type="ECO:0000256" key="4">
    <source>
        <dbReference type="ARBA" id="ARBA00023002"/>
    </source>
</evidence>